<dbReference type="SMART" id="SM00206">
    <property type="entry name" value="NTR"/>
    <property type="match status" value="1"/>
</dbReference>
<feature type="compositionally biased region" description="Basic and acidic residues" evidence="14">
    <location>
        <begin position="106"/>
        <end position="135"/>
    </location>
</feature>
<dbReference type="AlphaFoldDB" id="A0A5J5DIU8"/>
<protein>
    <recommendedName>
        <fullName evidence="3">Metalloproteinase inhibitor 4</fullName>
    </recommendedName>
    <alternativeName>
        <fullName evidence="11">Tissue inhibitor of metalloproteinases 4</fullName>
    </alternativeName>
</protein>
<evidence type="ECO:0000256" key="5">
    <source>
        <dbReference type="ARBA" id="ARBA00022608"/>
    </source>
</evidence>
<dbReference type="SUPFAM" id="SSF50242">
    <property type="entry name" value="TIMP-like"/>
    <property type="match status" value="1"/>
</dbReference>
<sequence>MVGAEAEAGAGASTAAAALVGGEPGAAAAAAAAGTEDNGEDLAGAGMEAESGADFARDGALVIGGGLGTGGFVTENSVQTTLRKRALNRRPAWICRSFLKGSTLREKVRGREKDRQKKREREKRERETQTEKERAVAAAAGFSKTQDQKRLPSFHRVVEWSEAARVIMAMSQERSVCLGLWVLLLLGAGMEEVVEGCSCHPAHPQQLFCSAEIVIRAKISGEKIVSPSNSSSPYMKMIQYEIKMIKMFKGFDKAKDIQYVYTPVFSSLCGVKLDSNNKAGYLLSGSMWSDGRISIGQCDLVESWDNLSLSQKKNLNYKYQMGCECRINTCYTVPCASTGENECLWTDWLLDNSLNGEQARQYACIRRSDTTCSWYRGGPPPEKDFLDMADP</sequence>
<evidence type="ECO:0000313" key="17">
    <source>
        <dbReference type="Proteomes" id="UP000327493"/>
    </source>
</evidence>
<dbReference type="InterPro" id="IPR001134">
    <property type="entry name" value="Netrin_domain"/>
</dbReference>
<dbReference type="Gene3D" id="2.40.50.120">
    <property type="match status" value="1"/>
</dbReference>
<dbReference type="Proteomes" id="UP000327493">
    <property type="component" value="Chromosome 4"/>
</dbReference>
<dbReference type="GO" id="GO:0005615">
    <property type="term" value="C:extracellular space"/>
    <property type="evidence" value="ECO:0007669"/>
    <property type="project" value="TreeGrafter"/>
</dbReference>
<dbReference type="Gene3D" id="3.90.370.10">
    <property type="entry name" value="Tissue inhibitor of metalloproteinase-1. Chain B, domain 1"/>
    <property type="match status" value="1"/>
</dbReference>
<feature type="disulfide bond" evidence="13">
    <location>
        <begin position="209"/>
        <end position="323"/>
    </location>
</feature>
<feature type="disulfide bond" evidence="13">
    <location>
        <begin position="330"/>
        <end position="335"/>
    </location>
</feature>
<dbReference type="CDD" id="cd03585">
    <property type="entry name" value="NTR_TIMP"/>
    <property type="match status" value="1"/>
</dbReference>
<evidence type="ECO:0000313" key="16">
    <source>
        <dbReference type="EMBL" id="KAA8593287.1"/>
    </source>
</evidence>
<dbReference type="GO" id="GO:0008191">
    <property type="term" value="F:metalloendopeptidase inhibitor activity"/>
    <property type="evidence" value="ECO:0007669"/>
    <property type="project" value="InterPro"/>
</dbReference>
<feature type="domain" description="NTR" evidence="15">
    <location>
        <begin position="197"/>
        <end position="323"/>
    </location>
</feature>
<feature type="binding site" evidence="12">
    <location>
        <position position="197"/>
    </location>
    <ligand>
        <name>Zn(2+)</name>
        <dbReference type="ChEBI" id="CHEBI:29105"/>
        <note>ligand shared with metalloproteinase partner</note>
    </ligand>
</feature>
<evidence type="ECO:0000256" key="12">
    <source>
        <dbReference type="PIRSR" id="PIRSR601820-1"/>
    </source>
</evidence>
<evidence type="ECO:0000256" key="13">
    <source>
        <dbReference type="PIRSR" id="PIRSR601820-3"/>
    </source>
</evidence>
<dbReference type="FunFam" id="3.90.370.10:FF:000001">
    <property type="entry name" value="Metalloproteinase inhibitor 3"/>
    <property type="match status" value="1"/>
</dbReference>
<evidence type="ECO:0000256" key="11">
    <source>
        <dbReference type="ARBA" id="ARBA00030105"/>
    </source>
</evidence>
<feature type="region of interest" description="Disordered" evidence="14">
    <location>
        <begin position="106"/>
        <end position="142"/>
    </location>
</feature>
<feature type="disulfide bond" evidence="13">
    <location>
        <begin position="199"/>
        <end position="298"/>
    </location>
</feature>
<keyword evidence="5" id="KW-0483">Metalloprotease inhibitor</keyword>
<dbReference type="GO" id="GO:0046872">
    <property type="term" value="F:metal ion binding"/>
    <property type="evidence" value="ECO:0007669"/>
    <property type="project" value="UniProtKB-KW"/>
</dbReference>
<dbReference type="PANTHER" id="PTHR11844:SF26">
    <property type="entry name" value="METALLOPROTEINASE INHIBITOR 4"/>
    <property type="match status" value="1"/>
</dbReference>
<dbReference type="PROSITE" id="PS00288">
    <property type="entry name" value="TIMP"/>
    <property type="match status" value="1"/>
</dbReference>
<evidence type="ECO:0000256" key="8">
    <source>
        <dbReference type="ARBA" id="ARBA00022833"/>
    </source>
</evidence>
<feature type="disulfide bond" evidence="13">
    <location>
        <begin position="343"/>
        <end position="364"/>
    </location>
</feature>
<keyword evidence="7 12" id="KW-0479">Metal-binding</keyword>
<evidence type="ECO:0000256" key="1">
    <source>
        <dbReference type="ARBA" id="ARBA00004613"/>
    </source>
</evidence>
<evidence type="ECO:0000256" key="7">
    <source>
        <dbReference type="ARBA" id="ARBA00022723"/>
    </source>
</evidence>
<keyword evidence="10" id="KW-0481">Metalloenzyme inhibitor</keyword>
<evidence type="ECO:0000256" key="10">
    <source>
        <dbReference type="ARBA" id="ARBA00023215"/>
    </source>
</evidence>
<dbReference type="GO" id="GO:0002020">
    <property type="term" value="F:protease binding"/>
    <property type="evidence" value="ECO:0007669"/>
    <property type="project" value="TreeGrafter"/>
</dbReference>
<comment type="similarity">
    <text evidence="2">Belongs to the protease inhibitor I35 (TIMP) family.</text>
</comment>
<feature type="disulfide bond" evidence="13">
    <location>
        <begin position="325"/>
        <end position="372"/>
    </location>
</feature>
<evidence type="ECO:0000256" key="2">
    <source>
        <dbReference type="ARBA" id="ARBA00011027"/>
    </source>
</evidence>
<dbReference type="PANTHER" id="PTHR11844">
    <property type="entry name" value="METALLOPROTEASE INHIBITOR"/>
    <property type="match status" value="1"/>
</dbReference>
<keyword evidence="17" id="KW-1185">Reference proteome</keyword>
<feature type="disulfide bond" evidence="13">
    <location>
        <begin position="197"/>
        <end position="269"/>
    </location>
</feature>
<dbReference type="InterPro" id="IPR030490">
    <property type="entry name" value="TIMP_CS"/>
</dbReference>
<evidence type="ECO:0000256" key="6">
    <source>
        <dbReference type="ARBA" id="ARBA00022690"/>
    </source>
</evidence>
<keyword evidence="4" id="KW-0964">Secreted</keyword>
<dbReference type="EMBL" id="VOFY01000004">
    <property type="protein sequence ID" value="KAA8593287.1"/>
    <property type="molecule type" value="Genomic_DNA"/>
</dbReference>
<dbReference type="InterPro" id="IPR001820">
    <property type="entry name" value="TIMP"/>
</dbReference>
<evidence type="ECO:0000256" key="14">
    <source>
        <dbReference type="SAM" id="MobiDB-lite"/>
    </source>
</evidence>
<dbReference type="InterPro" id="IPR008993">
    <property type="entry name" value="TIMP-like_OB-fold"/>
</dbReference>
<accession>A0A5J5DIU8</accession>
<organism evidence="16 17">
    <name type="scientific">Etheostoma spectabile</name>
    <name type="common">orangethroat darter</name>
    <dbReference type="NCBI Taxonomy" id="54343"/>
    <lineage>
        <taxon>Eukaryota</taxon>
        <taxon>Metazoa</taxon>
        <taxon>Chordata</taxon>
        <taxon>Craniata</taxon>
        <taxon>Vertebrata</taxon>
        <taxon>Euteleostomi</taxon>
        <taxon>Actinopterygii</taxon>
        <taxon>Neopterygii</taxon>
        <taxon>Teleostei</taxon>
        <taxon>Neoteleostei</taxon>
        <taxon>Acanthomorphata</taxon>
        <taxon>Eupercaria</taxon>
        <taxon>Perciformes</taxon>
        <taxon>Percoidei</taxon>
        <taxon>Percidae</taxon>
        <taxon>Etheostomatinae</taxon>
        <taxon>Etheostoma</taxon>
    </lineage>
</organism>
<name>A0A5J5DIU8_9PERO</name>
<comment type="caution">
    <text evidence="16">The sequence shown here is derived from an EMBL/GenBank/DDBJ whole genome shotgun (WGS) entry which is preliminary data.</text>
</comment>
<keyword evidence="8 12" id="KW-0862">Zinc</keyword>
<evidence type="ECO:0000259" key="15">
    <source>
        <dbReference type="PROSITE" id="PS50189"/>
    </source>
</evidence>
<dbReference type="InterPro" id="IPR027465">
    <property type="entry name" value="TIMP_C"/>
</dbReference>
<evidence type="ECO:0000256" key="9">
    <source>
        <dbReference type="ARBA" id="ARBA00023157"/>
    </source>
</evidence>
<comment type="subcellular location">
    <subcellularLocation>
        <location evidence="1">Secreted</location>
    </subcellularLocation>
</comment>
<dbReference type="GO" id="GO:0009725">
    <property type="term" value="P:response to hormone"/>
    <property type="evidence" value="ECO:0007669"/>
    <property type="project" value="TreeGrafter"/>
</dbReference>
<gene>
    <name evidence="16" type="ORF">FQN60_009403</name>
</gene>
<dbReference type="Pfam" id="PF00965">
    <property type="entry name" value="TIMP"/>
    <property type="match status" value="1"/>
</dbReference>
<evidence type="ECO:0000256" key="3">
    <source>
        <dbReference type="ARBA" id="ARBA00013515"/>
    </source>
</evidence>
<dbReference type="GO" id="GO:0034097">
    <property type="term" value="P:response to cytokine"/>
    <property type="evidence" value="ECO:0007669"/>
    <property type="project" value="TreeGrafter"/>
</dbReference>
<keyword evidence="9 13" id="KW-1015">Disulfide bond</keyword>
<proteinExistence type="inferred from homology"/>
<dbReference type="GO" id="GO:0031012">
    <property type="term" value="C:extracellular matrix"/>
    <property type="evidence" value="ECO:0007669"/>
    <property type="project" value="TreeGrafter"/>
</dbReference>
<reference evidence="16 17" key="1">
    <citation type="submission" date="2019-08" db="EMBL/GenBank/DDBJ databases">
        <title>A chromosome-level genome assembly, high-density linkage maps, and genome scans reveal the genomic architecture of hybrid incompatibilities underlying speciation via character displacement in darters (Percidae: Etheostominae).</title>
        <authorList>
            <person name="Moran R.L."/>
            <person name="Catchen J.M."/>
            <person name="Fuller R.C."/>
        </authorList>
    </citation>
    <scope>NUCLEOTIDE SEQUENCE [LARGE SCALE GENOMIC DNA]</scope>
    <source>
        <strain evidence="16">EspeVRDwgs_2016</strain>
        <tissue evidence="16">Muscle</tissue>
    </source>
</reference>
<dbReference type="GO" id="GO:0051045">
    <property type="term" value="P:negative regulation of membrane protein ectodomain proteolysis"/>
    <property type="evidence" value="ECO:0007669"/>
    <property type="project" value="TreeGrafter"/>
</dbReference>
<evidence type="ECO:0000256" key="4">
    <source>
        <dbReference type="ARBA" id="ARBA00022525"/>
    </source>
</evidence>
<dbReference type="PROSITE" id="PS50189">
    <property type="entry name" value="NTR"/>
    <property type="match status" value="1"/>
</dbReference>
<keyword evidence="6" id="KW-0646">Protease inhibitor</keyword>